<evidence type="ECO:0000313" key="2">
    <source>
        <dbReference type="Proteomes" id="UP000423413"/>
    </source>
</evidence>
<dbReference type="Proteomes" id="UP000423413">
    <property type="component" value="Chromosome"/>
</dbReference>
<proteinExistence type="predicted"/>
<dbReference type="EMBL" id="CP046441">
    <property type="protein sequence ID" value="QGT81557.1"/>
    <property type="molecule type" value="Genomic_DNA"/>
</dbReference>
<accession>A0AAE6QF77</accession>
<reference evidence="1 2" key="1">
    <citation type="submission" date="2019-11" db="EMBL/GenBank/DDBJ databases">
        <title>Complete genome sequence of Pseudomonas syringae pv. coronafaciens isolate B19001 originated in imported oat cereal.</title>
        <authorList>
            <person name="Kim S.M."/>
            <person name="Lee B.C."/>
            <person name="Seo S.J."/>
            <person name="Lee J.E."/>
            <person name="Choi N.J."/>
            <person name="Park J.H."/>
        </authorList>
    </citation>
    <scope>NUCLEOTIDE SEQUENCE [LARGE SCALE GENOMIC DNA]</scope>
    <source>
        <strain evidence="1 2">B19001</strain>
    </source>
</reference>
<dbReference type="AlphaFoldDB" id="A0AAE6QF77"/>
<sequence>MTASEESKLEIACPKCGAKPIIFKTDNLPGKMEDFDGQSCAACGSHLSGPDIEASMKKALDDFMKNRFKR</sequence>
<protein>
    <submittedName>
        <fullName evidence="1">Uncharacterized protein</fullName>
    </submittedName>
</protein>
<gene>
    <name evidence="1" type="ORF">GMO17_10330</name>
</gene>
<evidence type="ECO:0000313" key="1">
    <source>
        <dbReference type="EMBL" id="QGT81557.1"/>
    </source>
</evidence>
<organism evidence="1 2">
    <name type="scientific">Pseudomonas coronafaciens pv. coronafaciens</name>
    <dbReference type="NCBI Taxonomy" id="235275"/>
    <lineage>
        <taxon>Bacteria</taxon>
        <taxon>Pseudomonadati</taxon>
        <taxon>Pseudomonadota</taxon>
        <taxon>Gammaproteobacteria</taxon>
        <taxon>Pseudomonadales</taxon>
        <taxon>Pseudomonadaceae</taxon>
        <taxon>Pseudomonas</taxon>
        <taxon>Pseudomonas coronafaciens</taxon>
    </lineage>
</organism>
<dbReference type="RefSeq" id="WP_122355119.1">
    <property type="nucleotide sequence ID" value="NZ_CP046441.1"/>
</dbReference>
<name>A0AAE6QF77_9PSED</name>